<reference evidence="2" key="2">
    <citation type="submission" date="2025-09" db="UniProtKB">
        <authorList>
            <consortium name="Ensembl"/>
        </authorList>
    </citation>
    <scope>IDENTIFICATION</scope>
</reference>
<keyword evidence="3" id="KW-1185">Reference proteome</keyword>
<feature type="compositionally biased region" description="Polar residues" evidence="1">
    <location>
        <begin position="101"/>
        <end position="119"/>
    </location>
</feature>
<accession>A0A8C6Z252</accession>
<dbReference type="Ensembl" id="ENSNPET00000006095.1">
    <property type="protein sequence ID" value="ENSNPEP00000005948.1"/>
    <property type="gene ID" value="ENSNPEG00000004491.1"/>
</dbReference>
<sequence>MACLDPYEPGCLKKRECCQYSPQLEDPFDQNIGIAGTQATTSKPTNSIYTQNEGAGLKSLSLNSDTFDLNRSLEPSSVISNSTFMGTFGKPLWRPQLDSLSSCRQPASCQPKASHSNPRASLDLDSEADEDERERTLSRGENSIYTYKRSLENFRTSTFQSCDSDT</sequence>
<evidence type="ECO:0000313" key="2">
    <source>
        <dbReference type="Ensembl" id="ENSNPEP00000005948.1"/>
    </source>
</evidence>
<protein>
    <submittedName>
        <fullName evidence="2">Uncharacterized protein</fullName>
    </submittedName>
</protein>
<feature type="region of interest" description="Disordered" evidence="1">
    <location>
        <begin position="101"/>
        <end position="140"/>
    </location>
</feature>
<dbReference type="Proteomes" id="UP000694420">
    <property type="component" value="Unplaced"/>
</dbReference>
<evidence type="ECO:0000256" key="1">
    <source>
        <dbReference type="SAM" id="MobiDB-lite"/>
    </source>
</evidence>
<evidence type="ECO:0000313" key="3">
    <source>
        <dbReference type="Proteomes" id="UP000694420"/>
    </source>
</evidence>
<dbReference type="AlphaFoldDB" id="A0A8C6Z252"/>
<organism evidence="2 3">
    <name type="scientific">Nothoprocta perdicaria</name>
    <name type="common">Chilean tinamou</name>
    <name type="synonym">Crypturus perdicarius</name>
    <dbReference type="NCBI Taxonomy" id="30464"/>
    <lineage>
        <taxon>Eukaryota</taxon>
        <taxon>Metazoa</taxon>
        <taxon>Chordata</taxon>
        <taxon>Craniata</taxon>
        <taxon>Vertebrata</taxon>
        <taxon>Euteleostomi</taxon>
        <taxon>Archelosauria</taxon>
        <taxon>Archosauria</taxon>
        <taxon>Dinosauria</taxon>
        <taxon>Saurischia</taxon>
        <taxon>Theropoda</taxon>
        <taxon>Coelurosauria</taxon>
        <taxon>Aves</taxon>
        <taxon>Palaeognathae</taxon>
        <taxon>Tinamiformes</taxon>
        <taxon>Tinamidae</taxon>
        <taxon>Nothoprocta</taxon>
    </lineage>
</organism>
<reference evidence="2" key="1">
    <citation type="submission" date="2025-08" db="UniProtKB">
        <authorList>
            <consortium name="Ensembl"/>
        </authorList>
    </citation>
    <scope>IDENTIFICATION</scope>
</reference>
<proteinExistence type="predicted"/>
<name>A0A8C6Z252_NOTPE</name>